<protein>
    <submittedName>
        <fullName evidence="6">Site-specific integrase</fullName>
    </submittedName>
</protein>
<dbReference type="Gene3D" id="1.10.443.10">
    <property type="entry name" value="Intergrase catalytic core"/>
    <property type="match status" value="1"/>
</dbReference>
<evidence type="ECO:0000313" key="6">
    <source>
        <dbReference type="EMBL" id="NOJ73150.1"/>
    </source>
</evidence>
<comment type="caution">
    <text evidence="6">The sequence shown here is derived from an EMBL/GenBank/DDBJ whole genome shotgun (WGS) entry which is preliminary data.</text>
</comment>
<dbReference type="RefSeq" id="WP_171418777.1">
    <property type="nucleotide sequence ID" value="NZ_JABFOR010000038.1"/>
</dbReference>
<feature type="domain" description="Tyr recombinase" evidence="5">
    <location>
        <begin position="168"/>
        <end position="367"/>
    </location>
</feature>
<keyword evidence="2" id="KW-0229">DNA integration</keyword>
<organism evidence="6 7">
    <name type="scientific">Paenibacillus alvei</name>
    <name type="common">Bacillus alvei</name>
    <dbReference type="NCBI Taxonomy" id="44250"/>
    <lineage>
        <taxon>Bacteria</taxon>
        <taxon>Bacillati</taxon>
        <taxon>Bacillota</taxon>
        <taxon>Bacilli</taxon>
        <taxon>Bacillales</taxon>
        <taxon>Paenibacillaceae</taxon>
        <taxon>Paenibacillus</taxon>
    </lineage>
</organism>
<dbReference type="InterPro" id="IPR004107">
    <property type="entry name" value="Integrase_SAM-like_N"/>
</dbReference>
<evidence type="ECO:0000259" key="5">
    <source>
        <dbReference type="PROSITE" id="PS51898"/>
    </source>
</evidence>
<dbReference type="InterPro" id="IPR011010">
    <property type="entry name" value="DNA_brk_join_enz"/>
</dbReference>
<evidence type="ECO:0000256" key="1">
    <source>
        <dbReference type="ARBA" id="ARBA00008857"/>
    </source>
</evidence>
<dbReference type="EMBL" id="JABFOR010000038">
    <property type="protein sequence ID" value="NOJ73150.1"/>
    <property type="molecule type" value="Genomic_DNA"/>
</dbReference>
<dbReference type="PANTHER" id="PTHR30349:SF64">
    <property type="entry name" value="PROPHAGE INTEGRASE INTD-RELATED"/>
    <property type="match status" value="1"/>
</dbReference>
<dbReference type="Gene3D" id="1.10.150.130">
    <property type="match status" value="1"/>
</dbReference>
<evidence type="ECO:0000256" key="3">
    <source>
        <dbReference type="ARBA" id="ARBA00023125"/>
    </source>
</evidence>
<dbReference type="GO" id="GO:0003677">
    <property type="term" value="F:DNA binding"/>
    <property type="evidence" value="ECO:0007669"/>
    <property type="project" value="UniProtKB-KW"/>
</dbReference>
<dbReference type="PROSITE" id="PS51898">
    <property type="entry name" value="TYR_RECOMBINASE"/>
    <property type="match status" value="1"/>
</dbReference>
<keyword evidence="4" id="KW-0233">DNA recombination</keyword>
<dbReference type="Proteomes" id="UP000552038">
    <property type="component" value="Unassembled WGS sequence"/>
</dbReference>
<dbReference type="PANTHER" id="PTHR30349">
    <property type="entry name" value="PHAGE INTEGRASE-RELATED"/>
    <property type="match status" value="1"/>
</dbReference>
<dbReference type="SUPFAM" id="SSF56349">
    <property type="entry name" value="DNA breaking-rejoining enzymes"/>
    <property type="match status" value="1"/>
</dbReference>
<dbReference type="InterPro" id="IPR002104">
    <property type="entry name" value="Integrase_catalytic"/>
</dbReference>
<dbReference type="InterPro" id="IPR013762">
    <property type="entry name" value="Integrase-like_cat_sf"/>
</dbReference>
<dbReference type="AlphaFoldDB" id="A0AAP7DKN0"/>
<dbReference type="GO" id="GO:0015074">
    <property type="term" value="P:DNA integration"/>
    <property type="evidence" value="ECO:0007669"/>
    <property type="project" value="UniProtKB-KW"/>
</dbReference>
<proteinExistence type="inferred from homology"/>
<dbReference type="InterPro" id="IPR010998">
    <property type="entry name" value="Integrase_recombinase_N"/>
</dbReference>
<evidence type="ECO:0000313" key="7">
    <source>
        <dbReference type="Proteomes" id="UP000552038"/>
    </source>
</evidence>
<evidence type="ECO:0000256" key="4">
    <source>
        <dbReference type="ARBA" id="ARBA00023172"/>
    </source>
</evidence>
<dbReference type="InterPro" id="IPR028259">
    <property type="entry name" value="AP2-like_int_N"/>
</dbReference>
<dbReference type="InterPro" id="IPR050090">
    <property type="entry name" value="Tyrosine_recombinase_XerCD"/>
</dbReference>
<dbReference type="Pfam" id="PF00589">
    <property type="entry name" value="Phage_integrase"/>
    <property type="match status" value="1"/>
</dbReference>
<evidence type="ECO:0000256" key="2">
    <source>
        <dbReference type="ARBA" id="ARBA00022908"/>
    </source>
</evidence>
<name>A0AAP7DKN0_PAEAL</name>
<accession>A0AAP7DKN0</accession>
<gene>
    <name evidence="6" type="ORF">HMI46_21695</name>
</gene>
<dbReference type="Pfam" id="PF14659">
    <property type="entry name" value="Phage_int_SAM_3"/>
    <property type="match status" value="1"/>
</dbReference>
<keyword evidence="3" id="KW-0238">DNA-binding</keyword>
<sequence>MKGSVYKRGNTWSYMIELPPDPLTGKRRQKGKGGFKTEEEAELAKLEKIIEIKKGLYKPDSKMTVAEYLDFWLDNYSKIKHRLTTYITNRELITKRIIPVLGDIKLINLTADHIEKFLVELNKKGYSSSYVHGIFRVLRRAIRMAHYKWELIPTDIMKKVEPPKITKKKRLTWTLEQCQIFLKAASESRFYIAYLTAINTGFRRGEVLGVQEKDFSYEGKYIVVTQSLTYHKEFGFIIQEPKTKKSERRTPIIDRLILEKLKEKIDQNHFNAQNNEVYQQQWGLINCHSDGEPIRPSQLRHDYEKIIKKSGLPYIRFHDLRHSFATNLWELGFDLKDIQEMLGHSSVAITGDIYTHMRDEKKKSLMAKYSEAINSSKEAPVSVDN</sequence>
<comment type="similarity">
    <text evidence="1">Belongs to the 'phage' integrase family.</text>
</comment>
<dbReference type="GO" id="GO:0006310">
    <property type="term" value="P:DNA recombination"/>
    <property type="evidence" value="ECO:0007669"/>
    <property type="project" value="UniProtKB-KW"/>
</dbReference>
<reference evidence="6 7" key="1">
    <citation type="submission" date="2020-05" db="EMBL/GenBank/DDBJ databases">
        <title>Whole genome sequencing and identification of novel metabolites from Paenibacillus alvei strain JR949.</title>
        <authorList>
            <person name="Rajendhran J."/>
            <person name="Sree Pranav P."/>
            <person name="Mahalakshmi B."/>
            <person name="Karthikeyan R."/>
        </authorList>
    </citation>
    <scope>NUCLEOTIDE SEQUENCE [LARGE SCALE GENOMIC DNA]</scope>
    <source>
        <strain evidence="6 7">JR949</strain>
    </source>
</reference>
<dbReference type="Pfam" id="PF14657">
    <property type="entry name" value="Arm-DNA-bind_4"/>
    <property type="match status" value="1"/>
</dbReference>
<dbReference type="CDD" id="cd01189">
    <property type="entry name" value="INT_ICEBs1_C_like"/>
    <property type="match status" value="1"/>
</dbReference>